<accession>A0AAW1ATS4</accession>
<evidence type="ECO:0000256" key="2">
    <source>
        <dbReference type="ARBA" id="ARBA00004123"/>
    </source>
</evidence>
<dbReference type="InterPro" id="IPR001810">
    <property type="entry name" value="F-box_dom"/>
</dbReference>
<evidence type="ECO:0000256" key="15">
    <source>
        <dbReference type="SAM" id="MobiDB-lite"/>
    </source>
</evidence>
<dbReference type="InterPro" id="IPR006671">
    <property type="entry name" value="Cyclin_N"/>
</dbReference>
<keyword evidence="6" id="KW-0963">Cytoplasm</keyword>
<evidence type="ECO:0000256" key="1">
    <source>
        <dbReference type="ARBA" id="ARBA00004114"/>
    </source>
</evidence>
<dbReference type="GO" id="GO:0048471">
    <property type="term" value="C:perinuclear region of cytoplasm"/>
    <property type="evidence" value="ECO:0007669"/>
    <property type="project" value="UniProtKB-SubCell"/>
</dbReference>
<dbReference type="GO" id="GO:0005814">
    <property type="term" value="C:centriole"/>
    <property type="evidence" value="ECO:0007669"/>
    <property type="project" value="UniProtKB-SubCell"/>
</dbReference>
<comment type="similarity">
    <text evidence="4">Belongs to the cyclin family. Cyclin AB subfamily.</text>
</comment>
<keyword evidence="8" id="KW-0498">Mitosis</keyword>
<dbReference type="FunFam" id="1.10.472.10:FF:000055">
    <property type="entry name" value="Cyclin F"/>
    <property type="match status" value="1"/>
</dbReference>
<keyword evidence="13" id="KW-0131">Cell cycle</keyword>
<dbReference type="PANTHER" id="PTHR10177">
    <property type="entry name" value="CYCLINS"/>
    <property type="match status" value="1"/>
</dbReference>
<dbReference type="SUPFAM" id="SSF81383">
    <property type="entry name" value="F-box domain"/>
    <property type="match status" value="1"/>
</dbReference>
<evidence type="ECO:0000313" key="17">
    <source>
        <dbReference type="EMBL" id="KAK9393244.1"/>
    </source>
</evidence>
<dbReference type="CDD" id="cd20521">
    <property type="entry name" value="CYCLIN_CCNF_rpt1"/>
    <property type="match status" value="1"/>
</dbReference>
<evidence type="ECO:0000256" key="13">
    <source>
        <dbReference type="ARBA" id="ARBA00023306"/>
    </source>
</evidence>
<dbReference type="InterPro" id="IPR039361">
    <property type="entry name" value="Cyclin"/>
</dbReference>
<sequence length="922" mass="103240">MRGNAALHARDSNPPRKLTGSPSFPPPPGQVASFPRWPRPRPAPRPIPALARFEKEGARWLALKAERGVALTRSGRSRRLASSLASRGGASGLERQAAGVTGRSLRQAPPLLPPPPRPARRSLRTSCLAPRRPFCERYPGRRESTGRLARMKAGVTHCRCSRCFPVPSKRRLKKRPRILTLLCLPEDILFHVLKGLPIEDILSLRAVHSHLKYLIDNHTCIWACASFQEEWPSPRNLKIFERAAEKGNFEAAVKLGIAYLYNEGPSVSDEGRAEVNGLKASHFFSLTECLNVSAVPFVWLFIRPPWSLGGSCCKAVVYESLRRECQQRKTQRGSILYCLAKVLNLFEDEEKRKEALEMFEESSKQGCLHSSYLLWENNQKAAMSDPGRYLQSLRQLRDYAAKGSWEAQIALSKACGNGSQLGLESKISPETLSQFFQASLPLSKQSIFTVQKGMNETMRYILVDWLVEVATMKDFSSLCLHMTIGCVDRYLKLRPVPRAQLQLLGIACMVICTRFVSKEILTIREAVWLTDNTYKYEDLVRMMGEIISALEGRIKIPTIIDYKEVLLNVVPLERRTASLYSFICELSLLNTGLCIYSPARLSAAALLLAKVLHRQARPWTSQLTENTGFSFEELVPCVLSLHQKCFHEDVPKDYRQVSLTAVKQRFEDKRYEEIGKEEVTSYSQLCSLLGVKQEDPEPGSSYVNAVETFLTSPSGKRSKRRREDSIQEDRGSFVTTPTAELSTQEESLLDNFLDWSLDACSGYEGDQESEGEKEGDVTAPVGIPEGSLPHQDLRKPCCCQESSDDESLPKGGCQYIVKDYDHPNEESEFPIIRASPGEVSSGYASVNSTSPPTATDGSFSTLLKASLGQPLRLVKDKILQLPSRSESCLHSANGRSSRRQAKRKNITAYIEEEKNHLSFLSL</sequence>
<dbReference type="Pfam" id="PF00646">
    <property type="entry name" value="F-box"/>
    <property type="match status" value="1"/>
</dbReference>
<dbReference type="Pfam" id="PF00134">
    <property type="entry name" value="Cyclin_N"/>
    <property type="match status" value="1"/>
</dbReference>
<feature type="compositionally biased region" description="Basic and acidic residues" evidence="15">
    <location>
        <begin position="721"/>
        <end position="731"/>
    </location>
</feature>
<gene>
    <name evidence="17" type="ORF">NXF25_016506</name>
</gene>
<dbReference type="GO" id="GO:0051301">
    <property type="term" value="P:cell division"/>
    <property type="evidence" value="ECO:0007669"/>
    <property type="project" value="UniProtKB-KW"/>
</dbReference>
<evidence type="ECO:0000256" key="10">
    <source>
        <dbReference type="ARBA" id="ARBA00023127"/>
    </source>
</evidence>
<organism evidence="17 18">
    <name type="scientific">Crotalus adamanteus</name>
    <name type="common">Eastern diamondback rattlesnake</name>
    <dbReference type="NCBI Taxonomy" id="8729"/>
    <lineage>
        <taxon>Eukaryota</taxon>
        <taxon>Metazoa</taxon>
        <taxon>Chordata</taxon>
        <taxon>Craniata</taxon>
        <taxon>Vertebrata</taxon>
        <taxon>Euteleostomi</taxon>
        <taxon>Lepidosauria</taxon>
        <taxon>Squamata</taxon>
        <taxon>Bifurcata</taxon>
        <taxon>Unidentata</taxon>
        <taxon>Episquamata</taxon>
        <taxon>Toxicofera</taxon>
        <taxon>Serpentes</taxon>
        <taxon>Colubroidea</taxon>
        <taxon>Viperidae</taxon>
        <taxon>Crotalinae</taxon>
        <taxon>Crotalus</taxon>
    </lineage>
</organism>
<feature type="domain" description="F-box" evidence="16">
    <location>
        <begin position="178"/>
        <end position="225"/>
    </location>
</feature>
<evidence type="ECO:0000256" key="14">
    <source>
        <dbReference type="RuleBase" id="RU000383"/>
    </source>
</evidence>
<proteinExistence type="inferred from homology"/>
<dbReference type="AlphaFoldDB" id="A0AAW1ATS4"/>
<dbReference type="Pfam" id="PF02984">
    <property type="entry name" value="Cyclin_C"/>
    <property type="match status" value="1"/>
</dbReference>
<evidence type="ECO:0000256" key="7">
    <source>
        <dbReference type="ARBA" id="ARBA00022618"/>
    </source>
</evidence>
<evidence type="ECO:0000256" key="3">
    <source>
        <dbReference type="ARBA" id="ARBA00004556"/>
    </source>
</evidence>
<feature type="region of interest" description="Disordered" evidence="15">
    <location>
        <begin position="1"/>
        <end position="45"/>
    </location>
</feature>
<dbReference type="CDD" id="cd20522">
    <property type="entry name" value="CYCLIN_CCNF_rpt2"/>
    <property type="match status" value="1"/>
</dbReference>
<evidence type="ECO:0000256" key="5">
    <source>
        <dbReference type="ARBA" id="ARBA00019493"/>
    </source>
</evidence>
<feature type="region of interest" description="Disordered" evidence="15">
    <location>
        <begin position="73"/>
        <end position="123"/>
    </location>
</feature>
<keyword evidence="18" id="KW-1185">Reference proteome</keyword>
<reference evidence="17 18" key="1">
    <citation type="journal article" date="2024" name="Proc. Natl. Acad. Sci. U.S.A.">
        <title>The genetic regulatory architecture and epigenomic basis for age-related changes in rattlesnake venom.</title>
        <authorList>
            <person name="Hogan M.P."/>
            <person name="Holding M.L."/>
            <person name="Nystrom G.S."/>
            <person name="Colston T.J."/>
            <person name="Bartlett D.A."/>
            <person name="Mason A.J."/>
            <person name="Ellsworth S.A."/>
            <person name="Rautsaw R.M."/>
            <person name="Lawrence K.C."/>
            <person name="Strickland J.L."/>
            <person name="He B."/>
            <person name="Fraser P."/>
            <person name="Margres M.J."/>
            <person name="Gilbert D.M."/>
            <person name="Gibbs H.L."/>
            <person name="Parkinson C.L."/>
            <person name="Rokyta D.R."/>
        </authorList>
    </citation>
    <scope>NUCLEOTIDE SEQUENCE [LARGE SCALE GENOMIC DNA]</scope>
    <source>
        <strain evidence="17">DRR0105</strain>
    </source>
</reference>
<dbReference type="Proteomes" id="UP001474421">
    <property type="component" value="Unassembled WGS sequence"/>
</dbReference>
<keyword evidence="9" id="KW-0833">Ubl conjugation pathway</keyword>
<dbReference type="InterPro" id="IPR036047">
    <property type="entry name" value="F-box-like_dom_sf"/>
</dbReference>
<dbReference type="InterPro" id="IPR048258">
    <property type="entry name" value="Cyclins_cyclin-box"/>
</dbReference>
<feature type="compositionally biased region" description="Low complexity" evidence="15">
    <location>
        <begin position="73"/>
        <end position="88"/>
    </location>
</feature>
<evidence type="ECO:0000313" key="18">
    <source>
        <dbReference type="Proteomes" id="UP001474421"/>
    </source>
</evidence>
<evidence type="ECO:0000256" key="12">
    <source>
        <dbReference type="ARBA" id="ARBA00023242"/>
    </source>
</evidence>
<dbReference type="SMART" id="SM01332">
    <property type="entry name" value="Cyclin_C"/>
    <property type="match status" value="1"/>
</dbReference>
<keyword evidence="11" id="KW-0206">Cytoskeleton</keyword>
<dbReference type="InterPro" id="IPR036915">
    <property type="entry name" value="Cyclin-like_sf"/>
</dbReference>
<evidence type="ECO:0000256" key="9">
    <source>
        <dbReference type="ARBA" id="ARBA00022786"/>
    </source>
</evidence>
<dbReference type="SMART" id="SM00385">
    <property type="entry name" value="CYCLIN"/>
    <property type="match status" value="2"/>
</dbReference>
<dbReference type="CDD" id="cd22082">
    <property type="entry name" value="F-box_FBXO1"/>
    <property type="match status" value="1"/>
</dbReference>
<dbReference type="SMART" id="SM00256">
    <property type="entry name" value="FBOX"/>
    <property type="match status" value="1"/>
</dbReference>
<evidence type="ECO:0000256" key="8">
    <source>
        <dbReference type="ARBA" id="ARBA00022776"/>
    </source>
</evidence>
<comment type="subcellular location">
    <subcellularLocation>
        <location evidence="1">Cytoplasm</location>
        <location evidence="1">Cytoskeleton</location>
        <location evidence="1">Microtubule organizing center</location>
        <location evidence="1">Centrosome</location>
        <location evidence="1">Centriole</location>
    </subcellularLocation>
    <subcellularLocation>
        <location evidence="3">Cytoplasm</location>
        <location evidence="3">Perinuclear region</location>
    </subcellularLocation>
    <subcellularLocation>
        <location evidence="2">Nucleus</location>
    </subcellularLocation>
</comment>
<dbReference type="InterPro" id="IPR013763">
    <property type="entry name" value="Cyclin-like_dom"/>
</dbReference>
<protein>
    <recommendedName>
        <fullName evidence="5">Cyclin-F</fullName>
    </recommendedName>
</protein>
<evidence type="ECO:0000256" key="6">
    <source>
        <dbReference type="ARBA" id="ARBA00022490"/>
    </source>
</evidence>
<dbReference type="PROSITE" id="PS50181">
    <property type="entry name" value="FBOX"/>
    <property type="match status" value="1"/>
</dbReference>
<dbReference type="GO" id="GO:0010826">
    <property type="term" value="P:negative regulation of centrosome duplication"/>
    <property type="evidence" value="ECO:0007669"/>
    <property type="project" value="UniProtKB-ARBA"/>
</dbReference>
<dbReference type="InterPro" id="IPR004367">
    <property type="entry name" value="Cyclin_C-dom"/>
</dbReference>
<evidence type="ECO:0000256" key="4">
    <source>
        <dbReference type="ARBA" id="ARBA00006955"/>
    </source>
</evidence>
<name>A0AAW1ATS4_CROAD</name>
<dbReference type="FunFam" id="1.10.472.10:FF:000038">
    <property type="entry name" value="Cyclin F"/>
    <property type="match status" value="1"/>
</dbReference>
<dbReference type="PROSITE" id="PS00292">
    <property type="entry name" value="CYCLINS"/>
    <property type="match status" value="1"/>
</dbReference>
<keyword evidence="12" id="KW-0539">Nucleus</keyword>
<dbReference type="Gene3D" id="1.10.472.10">
    <property type="entry name" value="Cyclin-like"/>
    <property type="match status" value="2"/>
</dbReference>
<dbReference type="EMBL" id="JAOTOJ010000014">
    <property type="protein sequence ID" value="KAK9393244.1"/>
    <property type="molecule type" value="Genomic_DNA"/>
</dbReference>
<evidence type="ECO:0000259" key="16">
    <source>
        <dbReference type="PROSITE" id="PS50181"/>
    </source>
</evidence>
<feature type="region of interest" description="Disordered" evidence="15">
    <location>
        <begin position="713"/>
        <end position="741"/>
    </location>
</feature>
<comment type="caution">
    <text evidence="17">The sequence shown here is derived from an EMBL/GenBank/DDBJ whole genome shotgun (WGS) entry which is preliminary data.</text>
</comment>
<dbReference type="GO" id="GO:0005634">
    <property type="term" value="C:nucleus"/>
    <property type="evidence" value="ECO:0007669"/>
    <property type="project" value="UniProtKB-SubCell"/>
</dbReference>
<dbReference type="SUPFAM" id="SSF47954">
    <property type="entry name" value="Cyclin-like"/>
    <property type="match status" value="2"/>
</dbReference>
<keyword evidence="7" id="KW-0132">Cell division</keyword>
<keyword evidence="10 14" id="KW-0195">Cyclin</keyword>
<evidence type="ECO:0000256" key="11">
    <source>
        <dbReference type="ARBA" id="ARBA00023212"/>
    </source>
</evidence>